<evidence type="ECO:0000313" key="2">
    <source>
        <dbReference type="EMBL" id="TFY50860.1"/>
    </source>
</evidence>
<protein>
    <submittedName>
        <fullName evidence="2">Uncharacterized protein</fullName>
    </submittedName>
</protein>
<accession>A0A4Y9XLD6</accession>
<comment type="caution">
    <text evidence="2">The sequence shown here is derived from an EMBL/GenBank/DDBJ whole genome shotgun (WGS) entry which is preliminary data.</text>
</comment>
<dbReference type="Proteomes" id="UP000298390">
    <property type="component" value="Unassembled WGS sequence"/>
</dbReference>
<dbReference type="STRING" id="34475.A0A4Y9XLD6"/>
<feature type="compositionally biased region" description="Basic and acidic residues" evidence="1">
    <location>
        <begin position="312"/>
        <end position="321"/>
    </location>
</feature>
<dbReference type="EMBL" id="SEKV01001349">
    <property type="protein sequence ID" value="TFY50860.1"/>
    <property type="molecule type" value="Genomic_DNA"/>
</dbReference>
<name>A0A4Y9XLD6_9APHY</name>
<proteinExistence type="predicted"/>
<feature type="non-terminal residue" evidence="2">
    <location>
        <position position="1"/>
    </location>
</feature>
<gene>
    <name evidence="2" type="ORF">EVJ58_g10858</name>
</gene>
<reference evidence="2 3" key="1">
    <citation type="submission" date="2019-01" db="EMBL/GenBank/DDBJ databases">
        <title>Genome sequencing of the rare red list fungi Fomitopsis rosea.</title>
        <authorList>
            <person name="Buettner E."/>
            <person name="Kellner H."/>
        </authorList>
    </citation>
    <scope>NUCLEOTIDE SEQUENCE [LARGE SCALE GENOMIC DNA]</scope>
    <source>
        <strain evidence="2 3">DSM 105464</strain>
    </source>
</reference>
<dbReference type="AlphaFoldDB" id="A0A4Y9XLD6"/>
<feature type="compositionally biased region" description="Basic residues" evidence="1">
    <location>
        <begin position="257"/>
        <end position="275"/>
    </location>
</feature>
<sequence length="321" mass="36444">LPKGDHTKLRDFQKQCSDEYHDLTDAQKEEYVEELRNGRESHLHGANLTSCGRLKILYSTVQKIEKLYEYLKIMCGIDAVSLIVQNEATFHFNPMWFYTDQAIRGFLAMYKKGGMKRESGQWSRALYWHSAIFATSKLKAKQLKVQIQDKLHELLVAITKDSKAQMQYKNFERDIVVVHGIDIKGWTHPKWDSPSKLSTSLPPLQTLLDALNSGTCHFFCLSPEELTKRKAVYHCRVESGEVAPQKTRSDAGCARGKWAKKSKKPKQSKKSKKSKPAGGTGDDEGSSSSDLSKDDDEEDAPVSKRRRLAAPKSREFITESD</sequence>
<evidence type="ECO:0000313" key="3">
    <source>
        <dbReference type="Proteomes" id="UP000298390"/>
    </source>
</evidence>
<evidence type="ECO:0000256" key="1">
    <source>
        <dbReference type="SAM" id="MobiDB-lite"/>
    </source>
</evidence>
<organism evidence="2 3">
    <name type="scientific">Rhodofomes roseus</name>
    <dbReference type="NCBI Taxonomy" id="34475"/>
    <lineage>
        <taxon>Eukaryota</taxon>
        <taxon>Fungi</taxon>
        <taxon>Dikarya</taxon>
        <taxon>Basidiomycota</taxon>
        <taxon>Agaricomycotina</taxon>
        <taxon>Agaricomycetes</taxon>
        <taxon>Polyporales</taxon>
        <taxon>Rhodofomes</taxon>
    </lineage>
</organism>
<feature type="region of interest" description="Disordered" evidence="1">
    <location>
        <begin position="244"/>
        <end position="321"/>
    </location>
</feature>